<feature type="region of interest" description="Disordered" evidence="2">
    <location>
        <begin position="133"/>
        <end position="160"/>
    </location>
</feature>
<evidence type="ECO:0000256" key="2">
    <source>
        <dbReference type="SAM" id="MobiDB-lite"/>
    </source>
</evidence>
<feature type="coiled-coil region" evidence="1">
    <location>
        <begin position="26"/>
        <end position="53"/>
    </location>
</feature>
<reference evidence="3 4" key="2">
    <citation type="submission" date="2018-11" db="EMBL/GenBank/DDBJ databases">
        <authorList>
            <consortium name="Pathogen Informatics"/>
        </authorList>
    </citation>
    <scope>NUCLEOTIDE SEQUENCE [LARGE SCALE GENOMIC DNA]</scope>
</reference>
<dbReference type="OrthoDB" id="6254107at2759"/>
<dbReference type="Proteomes" id="UP000274429">
    <property type="component" value="Unassembled WGS sequence"/>
</dbReference>
<evidence type="ECO:0000313" key="3">
    <source>
        <dbReference type="EMBL" id="VDM33036.1"/>
    </source>
</evidence>
<name>A0A0R3X4Y1_HYDTA</name>
<keyword evidence="1" id="KW-0175">Coiled coil</keyword>
<dbReference type="WBParaSite" id="TTAC_0000849301-mRNA-1">
    <property type="protein sequence ID" value="TTAC_0000849301-mRNA-1"/>
    <property type="gene ID" value="TTAC_0000849301"/>
</dbReference>
<evidence type="ECO:0000256" key="1">
    <source>
        <dbReference type="SAM" id="Coils"/>
    </source>
</evidence>
<feature type="coiled-coil region" evidence="1">
    <location>
        <begin position="241"/>
        <end position="295"/>
    </location>
</feature>
<keyword evidence="4" id="KW-1185">Reference proteome</keyword>
<gene>
    <name evidence="3" type="ORF">TTAC_LOCUS8478</name>
</gene>
<evidence type="ECO:0000313" key="4">
    <source>
        <dbReference type="Proteomes" id="UP000274429"/>
    </source>
</evidence>
<dbReference type="STRING" id="6205.A0A0R3X4Y1"/>
<protein>
    <submittedName>
        <fullName evidence="5">TPH domain-containing protein</fullName>
    </submittedName>
</protein>
<accession>A0A0R3X4Y1</accession>
<dbReference type="AlphaFoldDB" id="A0A0R3X4Y1"/>
<sequence length="391" mass="46240">MKRRQKLHELFNKEFALLDQISLKIEEDRELRCKQLKDEIEEVRRLKEIECKELAEAGYRKRTTMNRDNYRLVLNKLYVRDLNAQIELNKQIKTHENRKEERMPVMVSLPLGFGCGSDNTKPKRDLNEELSNVMSAREARKSEIAKQKKKEAEETAEREEMHRREIAQAAKAAYERKAALRSSFERWIEERNQELESAREEDARTSAWLTSNAIQQGAAIENKSLQDKATYKQRALAFFEYAKQLQRVKLLEEERRELAMERTAGDIMKANEAKQRRMKEASQALEIKIRQAQLKQIQEKEERSFAPTTDDGPSFLDKMLGDGERGVDGKIIVRQEGSRNHQQQVYQKSAKSLFTDREMEDCEFTRPFQRFPERNLGTYEYLHPWRKQSFK</sequence>
<feature type="compositionally biased region" description="Basic and acidic residues" evidence="2">
    <location>
        <begin position="137"/>
        <end position="160"/>
    </location>
</feature>
<dbReference type="EMBL" id="UYWX01020513">
    <property type="protein sequence ID" value="VDM33036.1"/>
    <property type="molecule type" value="Genomic_DNA"/>
</dbReference>
<organism evidence="5">
    <name type="scientific">Hydatigena taeniaeformis</name>
    <name type="common">Feline tapeworm</name>
    <name type="synonym">Taenia taeniaeformis</name>
    <dbReference type="NCBI Taxonomy" id="6205"/>
    <lineage>
        <taxon>Eukaryota</taxon>
        <taxon>Metazoa</taxon>
        <taxon>Spiralia</taxon>
        <taxon>Lophotrochozoa</taxon>
        <taxon>Platyhelminthes</taxon>
        <taxon>Cestoda</taxon>
        <taxon>Eucestoda</taxon>
        <taxon>Cyclophyllidea</taxon>
        <taxon>Taeniidae</taxon>
        <taxon>Hydatigera</taxon>
    </lineage>
</organism>
<evidence type="ECO:0000313" key="5">
    <source>
        <dbReference type="WBParaSite" id="TTAC_0000849301-mRNA-1"/>
    </source>
</evidence>
<reference evidence="5" key="1">
    <citation type="submission" date="2017-02" db="UniProtKB">
        <authorList>
            <consortium name="WormBaseParasite"/>
        </authorList>
    </citation>
    <scope>IDENTIFICATION</scope>
</reference>
<proteinExistence type="predicted"/>